<feature type="region of interest" description="Disordered" evidence="2">
    <location>
        <begin position="158"/>
        <end position="427"/>
    </location>
</feature>
<dbReference type="Pfam" id="PF00329">
    <property type="entry name" value="Complex1_30kDa"/>
    <property type="match status" value="1"/>
</dbReference>
<accession>A0ABN3TRC9</accession>
<dbReference type="SUPFAM" id="SSF143243">
    <property type="entry name" value="Nqo5-like"/>
    <property type="match status" value="1"/>
</dbReference>
<sequence>MSWLPQTVTELFGEDATAEEAYDLLTVDVPAQAWLPALTTARDTLGCTFFDWLSAVDEPGTGLRVSAHVAALPAQHGDAVHRLLLRTTVPHDAATLPTVTGVYAGAAWHERETHEMFGVDFAGHPHLEPLLLPDGFEGHPLRKDFVLAARVVKAWPGAKEPGESAEGGPKRRQMLPPGVPDPNEWGPLKGQLPPAPTRPERPTRRAATGDAAAAPRRARTAGEGSASQAPAAPRRARSAAEGSASQAAPRRARSASEGSASQAAPRRVRSASEGSASQQAEGAAPAPRPAPRSSDAPWHHARPAFDEPTTGTRPESPPPAEPTDGAATPSRRDGAQPERPGPAESEARQPAGEGGEAAPAAPAAASTPRRDGAQPEPPPPAEPDAPAPGDDDRSGPPASPAPAPPADGEEPGAGPQTRTNPAGGESA</sequence>
<feature type="compositionally biased region" description="Low complexity" evidence="2">
    <location>
        <begin position="356"/>
        <end position="365"/>
    </location>
</feature>
<name>A0ABN3TRC9_9ACTN</name>
<dbReference type="Proteomes" id="UP001500886">
    <property type="component" value="Unassembled WGS sequence"/>
</dbReference>
<feature type="domain" description="NADH:ubiquinone oxidoreductase 30kDa subunit" evidence="3">
    <location>
        <begin position="27"/>
        <end position="150"/>
    </location>
</feature>
<dbReference type="PANTHER" id="PTHR10884:SF14">
    <property type="entry name" value="NADH DEHYDROGENASE [UBIQUINONE] IRON-SULFUR PROTEIN 3, MITOCHONDRIAL"/>
    <property type="match status" value="1"/>
</dbReference>
<comment type="similarity">
    <text evidence="1">Belongs to the complex I 30 kDa subunit family.</text>
</comment>
<dbReference type="InterPro" id="IPR037232">
    <property type="entry name" value="NADH_quin_OxRdtase_su_C/D-like"/>
</dbReference>
<protein>
    <recommendedName>
        <fullName evidence="3">NADH:ubiquinone oxidoreductase 30kDa subunit domain-containing protein</fullName>
    </recommendedName>
</protein>
<evidence type="ECO:0000256" key="1">
    <source>
        <dbReference type="ARBA" id="ARBA00007569"/>
    </source>
</evidence>
<evidence type="ECO:0000256" key="2">
    <source>
        <dbReference type="SAM" id="MobiDB-lite"/>
    </source>
</evidence>
<feature type="compositionally biased region" description="Low complexity" evidence="2">
    <location>
        <begin position="205"/>
        <end position="296"/>
    </location>
</feature>
<organism evidence="4 5">
    <name type="scientific">Streptomyces luteosporeus</name>
    <dbReference type="NCBI Taxonomy" id="173856"/>
    <lineage>
        <taxon>Bacteria</taxon>
        <taxon>Bacillati</taxon>
        <taxon>Actinomycetota</taxon>
        <taxon>Actinomycetes</taxon>
        <taxon>Kitasatosporales</taxon>
        <taxon>Streptomycetaceae</taxon>
        <taxon>Streptomyces</taxon>
    </lineage>
</organism>
<dbReference type="Gene3D" id="3.30.460.80">
    <property type="entry name" value="NADH:ubiquinone oxidoreductase, 30kDa subunit"/>
    <property type="match status" value="1"/>
</dbReference>
<proteinExistence type="inferred from homology"/>
<dbReference type="RefSeq" id="WP_344435262.1">
    <property type="nucleotide sequence ID" value="NZ_BAAASL010000008.1"/>
</dbReference>
<dbReference type="PANTHER" id="PTHR10884">
    <property type="entry name" value="NADH DEHYDROGENASE UBIQUINONE IRON-SULFUR PROTEIN 3"/>
    <property type="match status" value="1"/>
</dbReference>
<gene>
    <name evidence="4" type="ORF">GCM10010315_26450</name>
</gene>
<feature type="compositionally biased region" description="Pro residues" evidence="2">
    <location>
        <begin position="375"/>
        <end position="386"/>
    </location>
</feature>
<evidence type="ECO:0000259" key="3">
    <source>
        <dbReference type="Pfam" id="PF00329"/>
    </source>
</evidence>
<dbReference type="InterPro" id="IPR001268">
    <property type="entry name" value="NADH_UbQ_OxRdtase_30kDa_su"/>
</dbReference>
<evidence type="ECO:0000313" key="4">
    <source>
        <dbReference type="EMBL" id="GAA2716080.1"/>
    </source>
</evidence>
<comment type="caution">
    <text evidence="4">The sequence shown here is derived from an EMBL/GenBank/DDBJ whole genome shotgun (WGS) entry which is preliminary data.</text>
</comment>
<reference evidence="4 5" key="1">
    <citation type="journal article" date="2019" name="Int. J. Syst. Evol. Microbiol.">
        <title>The Global Catalogue of Microorganisms (GCM) 10K type strain sequencing project: providing services to taxonomists for standard genome sequencing and annotation.</title>
        <authorList>
            <consortium name="The Broad Institute Genomics Platform"/>
            <consortium name="The Broad Institute Genome Sequencing Center for Infectious Disease"/>
            <person name="Wu L."/>
            <person name="Ma J."/>
        </authorList>
    </citation>
    <scope>NUCLEOTIDE SEQUENCE [LARGE SCALE GENOMIC DNA]</scope>
    <source>
        <strain evidence="4 5">JCM 4542</strain>
    </source>
</reference>
<dbReference type="EMBL" id="BAAASL010000008">
    <property type="protein sequence ID" value="GAA2716080.1"/>
    <property type="molecule type" value="Genomic_DNA"/>
</dbReference>
<keyword evidence="5" id="KW-1185">Reference proteome</keyword>
<evidence type="ECO:0000313" key="5">
    <source>
        <dbReference type="Proteomes" id="UP001500886"/>
    </source>
</evidence>